<reference evidence="9" key="1">
    <citation type="submission" date="2016-04" db="EMBL/GenBank/DDBJ databases">
        <authorList>
            <person name="Lyu Z."/>
            <person name="Lyu W."/>
        </authorList>
    </citation>
    <scope>NUCLEOTIDE SEQUENCE [LARGE SCALE GENOMIC DNA]</scope>
    <source>
        <strain evidence="9">C44</strain>
    </source>
</reference>
<dbReference type="GO" id="GO:0030246">
    <property type="term" value="F:carbohydrate binding"/>
    <property type="evidence" value="ECO:0007669"/>
    <property type="project" value="InterPro"/>
</dbReference>
<dbReference type="Gene3D" id="2.115.10.20">
    <property type="entry name" value="Glycosyl hydrolase domain, family 43"/>
    <property type="match status" value="1"/>
</dbReference>
<keyword evidence="4" id="KW-0326">Glycosidase</keyword>
<keyword evidence="9" id="KW-1185">Reference proteome</keyword>
<dbReference type="OrthoDB" id="177947at2"/>
<proteinExistence type="inferred from homology"/>
<dbReference type="InterPro" id="IPR005084">
    <property type="entry name" value="CBM6"/>
</dbReference>
<organism evidence="8 9">
    <name type="scientific">Metabacillus litoralis</name>
    <dbReference type="NCBI Taxonomy" id="152268"/>
    <lineage>
        <taxon>Bacteria</taxon>
        <taxon>Bacillati</taxon>
        <taxon>Bacillota</taxon>
        <taxon>Bacilli</taxon>
        <taxon>Bacillales</taxon>
        <taxon>Bacillaceae</taxon>
        <taxon>Metabacillus</taxon>
    </lineage>
</organism>
<evidence type="ECO:0000313" key="8">
    <source>
        <dbReference type="EMBL" id="OAS82172.1"/>
    </source>
</evidence>
<dbReference type="Pfam" id="PF16990">
    <property type="entry name" value="CBM_35"/>
    <property type="match status" value="2"/>
</dbReference>
<comment type="caution">
    <text evidence="8">The sequence shown here is derived from an EMBL/GenBank/DDBJ whole genome shotgun (WGS) entry which is preliminary data.</text>
</comment>
<dbReference type="STRING" id="152268.A6K24_14065"/>
<feature type="active site" description="Proton acceptor" evidence="5">
    <location>
        <position position="62"/>
    </location>
</feature>
<dbReference type="PANTHER" id="PTHR43817">
    <property type="entry name" value="GLYCOSYL HYDROLASE"/>
    <property type="match status" value="1"/>
</dbReference>
<dbReference type="Gene3D" id="2.60.120.260">
    <property type="entry name" value="Galactose-binding domain-like"/>
    <property type="match status" value="2"/>
</dbReference>
<dbReference type="GO" id="GO:0004553">
    <property type="term" value="F:hydrolase activity, hydrolyzing O-glycosyl compounds"/>
    <property type="evidence" value="ECO:0007669"/>
    <property type="project" value="InterPro"/>
</dbReference>
<dbReference type="CDD" id="cd18820">
    <property type="entry name" value="GH43_LbAraf43-like"/>
    <property type="match status" value="1"/>
</dbReference>
<dbReference type="SUPFAM" id="SSF75005">
    <property type="entry name" value="Arabinanase/levansucrase/invertase"/>
    <property type="match status" value="1"/>
</dbReference>
<dbReference type="Proteomes" id="UP000078534">
    <property type="component" value="Unassembled WGS sequence"/>
</dbReference>
<dbReference type="InterPro" id="IPR008979">
    <property type="entry name" value="Galactose-bd-like_sf"/>
</dbReference>
<dbReference type="RefSeq" id="WP_066340893.1">
    <property type="nucleotide sequence ID" value="NZ_LWSG01000046.1"/>
</dbReference>
<dbReference type="PANTHER" id="PTHR43817:SF1">
    <property type="entry name" value="HYDROLASE, FAMILY 43, PUTATIVE (AFU_ORTHOLOGUE AFUA_3G01660)-RELATED"/>
    <property type="match status" value="1"/>
</dbReference>
<evidence type="ECO:0000256" key="1">
    <source>
        <dbReference type="ARBA" id="ARBA00009865"/>
    </source>
</evidence>
<dbReference type="Pfam" id="PF04616">
    <property type="entry name" value="Glyco_hydro_43"/>
    <property type="match status" value="1"/>
</dbReference>
<evidence type="ECO:0000256" key="4">
    <source>
        <dbReference type="ARBA" id="ARBA00023295"/>
    </source>
</evidence>
<dbReference type="EMBL" id="LWSG01000046">
    <property type="protein sequence ID" value="OAS82172.1"/>
    <property type="molecule type" value="Genomic_DNA"/>
</dbReference>
<feature type="site" description="Important for catalytic activity, responsible for pKa modulation of the active site Glu and correct orientation of both the proton donor and substrate" evidence="6">
    <location>
        <position position="178"/>
    </location>
</feature>
<dbReference type="InterPro" id="IPR023296">
    <property type="entry name" value="Glyco_hydro_beta-prop_sf"/>
</dbReference>
<comment type="similarity">
    <text evidence="1">Belongs to the glycosyl hydrolase 43 family.</text>
</comment>
<protein>
    <recommendedName>
        <fullName evidence="7">CBM6 domain-containing protein</fullName>
    </recommendedName>
</protein>
<feature type="domain" description="CBM6" evidence="7">
    <location>
        <begin position="380"/>
        <end position="498"/>
    </location>
</feature>
<keyword evidence="2" id="KW-0732">Signal</keyword>
<evidence type="ECO:0000256" key="6">
    <source>
        <dbReference type="PIRSR" id="PIRSR606710-2"/>
    </source>
</evidence>
<gene>
    <name evidence="8" type="ORF">A6K24_14065</name>
</gene>
<evidence type="ECO:0000313" key="9">
    <source>
        <dbReference type="Proteomes" id="UP000078534"/>
    </source>
</evidence>
<evidence type="ECO:0000256" key="2">
    <source>
        <dbReference type="ARBA" id="ARBA00022729"/>
    </source>
</evidence>
<name>A0A179SPB2_9BACI</name>
<feature type="active site" description="Proton donor" evidence="5">
    <location>
        <position position="240"/>
    </location>
</feature>
<dbReference type="InterPro" id="IPR006710">
    <property type="entry name" value="Glyco_hydro_43"/>
</dbReference>
<dbReference type="SUPFAM" id="SSF49785">
    <property type="entry name" value="Galactose-binding domain-like"/>
    <property type="match status" value="2"/>
</dbReference>
<accession>A0A179SPB2</accession>
<sequence length="627" mass="70698">MKKQKFYKLTTAVFILPLILGNSPIELFAIENSSTTKNMNSTFYKKQSFELFKNPVVGEGADPWVVKHTDGYYYYTQTTGSNITIWKSKNLSDLGNAEKKVVWTPSPDAPNGHHMWAPEMHFINGKWYIYYAGSDGDMGKQRMYVLESEGSDPFGPYHHPEGTKFGKITDPSDKWAIDGTILEYKNKLYFVWSGWEGDVNVSQQLYIAPLENPWTISGDRVEISRPELNWELNGTPYINEGPQILKNKQGKVFIVYSASGSWTDDYCLGMLTLTGLDPINPDSWKKNPTPVFEKNPALGVYGPGHNSFVKSPDGKEDWIVYHAAKFKGAGWNRNVRMQKFSWNEDGTPNFRVPVAADTLQRVPSGESKGRLIPQLPGVIYKYEAEQATINKAKVVHNPAASGGAKVGYIDYEDSFIEFQVQVPAGDYTMKVRYSNGMGEQTSHNVSINGQAQEELIYDSFGWDSWKETEMDLSLNQEENTIRIAKGKLYTEIDSIELIPKEQTVYKYEAEHARLEQADIVNDSMLSNNQKVSKFDDKDSQVTFPIQVPTSGVYELQVKYANGTNSTSTHAVSANDKLIGSIAYKNNGWDYWEFTSVKVNLKAGINRITFSKGEGMADLDFISLKKLD</sequence>
<dbReference type="PROSITE" id="PS51175">
    <property type="entry name" value="CBM6"/>
    <property type="match status" value="2"/>
</dbReference>
<dbReference type="GO" id="GO:0005975">
    <property type="term" value="P:carbohydrate metabolic process"/>
    <property type="evidence" value="ECO:0007669"/>
    <property type="project" value="InterPro"/>
</dbReference>
<evidence type="ECO:0000259" key="7">
    <source>
        <dbReference type="PROSITE" id="PS51175"/>
    </source>
</evidence>
<evidence type="ECO:0000256" key="3">
    <source>
        <dbReference type="ARBA" id="ARBA00022801"/>
    </source>
</evidence>
<feature type="domain" description="CBM6" evidence="7">
    <location>
        <begin position="505"/>
        <end position="624"/>
    </location>
</feature>
<dbReference type="AlphaFoldDB" id="A0A179SPB2"/>
<evidence type="ECO:0000256" key="5">
    <source>
        <dbReference type="PIRSR" id="PIRSR606710-1"/>
    </source>
</evidence>
<keyword evidence="3" id="KW-0378">Hydrolase</keyword>